<feature type="compositionally biased region" description="Low complexity" evidence="2">
    <location>
        <begin position="293"/>
        <end position="311"/>
    </location>
</feature>
<feature type="compositionally biased region" description="Basic and acidic residues" evidence="2">
    <location>
        <begin position="410"/>
        <end position="419"/>
    </location>
</feature>
<keyword evidence="3" id="KW-0472">Membrane</keyword>
<feature type="chain" id="PRO_5046162855" description="FimV N-terminal domain-containing protein" evidence="4">
    <location>
        <begin position="25"/>
        <end position="419"/>
    </location>
</feature>
<evidence type="ECO:0000259" key="5">
    <source>
        <dbReference type="Pfam" id="PF25800"/>
    </source>
</evidence>
<proteinExistence type="predicted"/>
<gene>
    <name evidence="6" type="ORF">ACFOPH_00415</name>
</gene>
<comment type="caution">
    <text evidence="6">The sequence shown here is derived from an EMBL/GenBank/DDBJ whole genome shotgun (WGS) entry which is preliminary data.</text>
</comment>
<feature type="region of interest" description="Disordered" evidence="2">
    <location>
        <begin position="170"/>
        <end position="243"/>
    </location>
</feature>
<dbReference type="Pfam" id="PF25800">
    <property type="entry name" value="FimV_N"/>
    <property type="match status" value="1"/>
</dbReference>
<feature type="transmembrane region" description="Helical" evidence="3">
    <location>
        <begin position="328"/>
        <end position="348"/>
    </location>
</feature>
<evidence type="ECO:0000313" key="7">
    <source>
        <dbReference type="Proteomes" id="UP001595665"/>
    </source>
</evidence>
<evidence type="ECO:0000256" key="4">
    <source>
        <dbReference type="SAM" id="SignalP"/>
    </source>
</evidence>
<feature type="domain" description="FimV N-terminal" evidence="5">
    <location>
        <begin position="26"/>
        <end position="129"/>
    </location>
</feature>
<feature type="signal peptide" evidence="4">
    <location>
        <begin position="1"/>
        <end position="24"/>
    </location>
</feature>
<accession>A0ABV7PC45</accession>
<evidence type="ECO:0000256" key="2">
    <source>
        <dbReference type="SAM" id="MobiDB-lite"/>
    </source>
</evidence>
<feature type="compositionally biased region" description="Low complexity" evidence="2">
    <location>
        <begin position="170"/>
        <end position="180"/>
    </location>
</feature>
<protein>
    <recommendedName>
        <fullName evidence="5">FimV N-terminal domain-containing protein</fullName>
    </recommendedName>
</protein>
<keyword evidence="3" id="KW-0812">Transmembrane</keyword>
<reference evidence="7" key="1">
    <citation type="journal article" date="2019" name="Int. J. Syst. Evol. Microbiol.">
        <title>The Global Catalogue of Microorganisms (GCM) 10K type strain sequencing project: providing services to taxonomists for standard genome sequencing and annotation.</title>
        <authorList>
            <consortium name="The Broad Institute Genomics Platform"/>
            <consortium name="The Broad Institute Genome Sequencing Center for Infectious Disease"/>
            <person name="Wu L."/>
            <person name="Ma J."/>
        </authorList>
    </citation>
    <scope>NUCLEOTIDE SEQUENCE [LARGE SCALE GENOMIC DNA]</scope>
    <source>
        <strain evidence="7">CCM 7480</strain>
    </source>
</reference>
<dbReference type="InterPro" id="IPR057840">
    <property type="entry name" value="FimV_N"/>
</dbReference>
<feature type="compositionally biased region" description="Low complexity" evidence="2">
    <location>
        <begin position="233"/>
        <end position="243"/>
    </location>
</feature>
<sequence length="419" mass="43191">MAIRPFYIVPAVLLAYAALGPVHAAELGEARVRSHIGQALAADVELTLVEDPSRPVAARLAHPDVYRGANIALPALLSSLDIAVIRQGGKQFLHLTSSKPVESRHLHVYLELVDGGQRNVRLVTLWFTPDPHPAPAPAAAPVPTPALAPAPAPAPLPAPVVTAAPVAAPAKASTDAAPAKAVRKPAPPKRRAAPAQAQDVQAPSAVAAPKDATPAPKRPAAIPAGHAAEHAAGHAAGSDAPAACAPQPAEVQAQAQACAVLGAKNEALRQELGQLEEKVKVLQVATGVKSAAEAAAQDAPKPDAQAKPAPRIQRKPKPAPPPNEPTPWLAIAAGIAAVLALLGVAVLLRRRRAQAGQVLRTAREPEVVVLPQDGTAETKPSLMAAVKARLMAVRRNRPAPQAPAEAPENVDEKIIVRPE</sequence>
<keyword evidence="4" id="KW-0732">Signal</keyword>
<dbReference type="Proteomes" id="UP001595665">
    <property type="component" value="Unassembled WGS sequence"/>
</dbReference>
<keyword evidence="1" id="KW-0175">Coiled coil</keyword>
<dbReference type="EMBL" id="JBHRVV010000001">
    <property type="protein sequence ID" value="MFC3456716.1"/>
    <property type="molecule type" value="Genomic_DNA"/>
</dbReference>
<evidence type="ECO:0000313" key="6">
    <source>
        <dbReference type="EMBL" id="MFC3456716.1"/>
    </source>
</evidence>
<keyword evidence="7" id="KW-1185">Reference proteome</keyword>
<name>A0ABV7PC45_9BURK</name>
<evidence type="ECO:0000256" key="3">
    <source>
        <dbReference type="SAM" id="Phobius"/>
    </source>
</evidence>
<feature type="coiled-coil region" evidence="1">
    <location>
        <begin position="258"/>
        <end position="285"/>
    </location>
</feature>
<feature type="compositionally biased region" description="Low complexity" evidence="2">
    <location>
        <begin position="193"/>
        <end position="209"/>
    </location>
</feature>
<dbReference type="RefSeq" id="WP_379732785.1">
    <property type="nucleotide sequence ID" value="NZ_JBHRVV010000001.1"/>
</dbReference>
<feature type="region of interest" description="Disordered" evidence="2">
    <location>
        <begin position="293"/>
        <end position="325"/>
    </location>
</feature>
<feature type="compositionally biased region" description="Basic residues" evidence="2">
    <location>
        <begin position="181"/>
        <end position="192"/>
    </location>
</feature>
<feature type="compositionally biased region" description="Low complexity" evidence="2">
    <location>
        <begin position="398"/>
        <end position="407"/>
    </location>
</feature>
<keyword evidence="3" id="KW-1133">Transmembrane helix</keyword>
<feature type="region of interest" description="Disordered" evidence="2">
    <location>
        <begin position="397"/>
        <end position="419"/>
    </location>
</feature>
<evidence type="ECO:0000256" key="1">
    <source>
        <dbReference type="SAM" id="Coils"/>
    </source>
</evidence>
<organism evidence="6 7">
    <name type="scientific">Massilia haematophila</name>
    <dbReference type="NCBI Taxonomy" id="457923"/>
    <lineage>
        <taxon>Bacteria</taxon>
        <taxon>Pseudomonadati</taxon>
        <taxon>Pseudomonadota</taxon>
        <taxon>Betaproteobacteria</taxon>
        <taxon>Burkholderiales</taxon>
        <taxon>Oxalobacteraceae</taxon>
        <taxon>Telluria group</taxon>
        <taxon>Massilia</taxon>
    </lineage>
</organism>